<evidence type="ECO:0000313" key="3">
    <source>
        <dbReference type="Proteomes" id="UP000193411"/>
    </source>
</evidence>
<accession>A0A1Y2HZA1</accession>
<protein>
    <recommendedName>
        <fullName evidence="4">SWIM-type domain-containing protein</fullName>
    </recommendedName>
</protein>
<organism evidence="2 3">
    <name type="scientific">Catenaria anguillulae PL171</name>
    <dbReference type="NCBI Taxonomy" id="765915"/>
    <lineage>
        <taxon>Eukaryota</taxon>
        <taxon>Fungi</taxon>
        <taxon>Fungi incertae sedis</taxon>
        <taxon>Blastocladiomycota</taxon>
        <taxon>Blastocladiomycetes</taxon>
        <taxon>Blastocladiales</taxon>
        <taxon>Catenariaceae</taxon>
        <taxon>Catenaria</taxon>
    </lineage>
</organism>
<keyword evidence="3" id="KW-1185">Reference proteome</keyword>
<comment type="caution">
    <text evidence="2">The sequence shown here is derived from an EMBL/GenBank/DDBJ whole genome shotgun (WGS) entry which is preliminary data.</text>
</comment>
<gene>
    <name evidence="2" type="ORF">BCR44DRAFT_1427101</name>
</gene>
<dbReference type="EMBL" id="MCFL01000006">
    <property type="protein sequence ID" value="ORZ39053.1"/>
    <property type="molecule type" value="Genomic_DNA"/>
</dbReference>
<name>A0A1Y2HZA1_9FUNG</name>
<proteinExistence type="predicted"/>
<feature type="region of interest" description="Disordered" evidence="1">
    <location>
        <begin position="44"/>
        <end position="67"/>
    </location>
</feature>
<dbReference type="Proteomes" id="UP000193411">
    <property type="component" value="Unassembled WGS sequence"/>
</dbReference>
<evidence type="ECO:0000256" key="1">
    <source>
        <dbReference type="SAM" id="MobiDB-lite"/>
    </source>
</evidence>
<evidence type="ECO:0000313" key="2">
    <source>
        <dbReference type="EMBL" id="ORZ39053.1"/>
    </source>
</evidence>
<evidence type="ECO:0008006" key="4">
    <source>
        <dbReference type="Google" id="ProtNLM"/>
    </source>
</evidence>
<reference evidence="2 3" key="1">
    <citation type="submission" date="2016-07" db="EMBL/GenBank/DDBJ databases">
        <title>Pervasive Adenine N6-methylation of Active Genes in Fungi.</title>
        <authorList>
            <consortium name="DOE Joint Genome Institute"/>
            <person name="Mondo S.J."/>
            <person name="Dannebaum R.O."/>
            <person name="Kuo R.C."/>
            <person name="Labutti K."/>
            <person name="Haridas S."/>
            <person name="Kuo A."/>
            <person name="Salamov A."/>
            <person name="Ahrendt S.R."/>
            <person name="Lipzen A."/>
            <person name="Sullivan W."/>
            <person name="Andreopoulos W.B."/>
            <person name="Clum A."/>
            <person name="Lindquist E."/>
            <person name="Daum C."/>
            <person name="Ramamoorthy G.K."/>
            <person name="Gryganskyi A."/>
            <person name="Culley D."/>
            <person name="Magnuson J.K."/>
            <person name="James T.Y."/>
            <person name="O'Malley M.A."/>
            <person name="Stajich J.E."/>
            <person name="Spatafora J.W."/>
            <person name="Visel A."/>
            <person name="Grigoriev I.V."/>
        </authorList>
    </citation>
    <scope>NUCLEOTIDE SEQUENCE [LARGE SCALE GENOMIC DNA]</scope>
    <source>
        <strain evidence="2 3">PL171</strain>
    </source>
</reference>
<sequence length="67" mass="7255">MDSELPTCECLYAFRNGWCHHILASSAQYSLKLHPALPTLALMQSRGKPGASRGGRPRNSGPALSMD</sequence>
<dbReference type="AlphaFoldDB" id="A0A1Y2HZA1"/>